<evidence type="ECO:0000313" key="1">
    <source>
        <dbReference type="EMBL" id="EJW03351.1"/>
    </source>
</evidence>
<organism evidence="1 2">
    <name type="scientific">Edhazardia aedis (strain USNM 41457)</name>
    <name type="common">Microsporidian parasite</name>
    <dbReference type="NCBI Taxonomy" id="1003232"/>
    <lineage>
        <taxon>Eukaryota</taxon>
        <taxon>Fungi</taxon>
        <taxon>Fungi incertae sedis</taxon>
        <taxon>Microsporidia</taxon>
        <taxon>Edhazardia</taxon>
    </lineage>
</organism>
<evidence type="ECO:0000313" key="2">
    <source>
        <dbReference type="Proteomes" id="UP000003163"/>
    </source>
</evidence>
<dbReference type="VEuPathDB" id="MicrosporidiaDB:EDEG_02308"/>
<sequence length="375" mass="44899">MKREEKISKCIKIWLMRIKNNKMQIFHVLIQIPLIISIFKIQTENFDIESARRFKQIEVNENNVFSIQKIIENAYLEYTQSWTQLFRSGICLLLDPSSDYAYFINHRRIYDDLHNTAMVVVLKDNTFSAQFINIDAIDQFLNENTFLNMFLCIHPCLVKFHRYLKQNGYNSWFYDILSNNREFLKKKDIFIQLEDAIIHSLNDNKIDSCKIMDDFQYENSDNALLEIIKFKIFDFDDYYYISKPKNVLWLQKNKEYANFYDETYKIAKKYFTNIFNISKLQWCTDLTNAFLLLLKKFNILCEDISVKEYPELPSKLFPFVSNNFHGPIWKITEICTVGIDFKNVLYDENLASFFNINKLQKYAEHIGSIYLSHLL</sequence>
<reference evidence="1 2" key="1">
    <citation type="submission" date="2011-08" db="EMBL/GenBank/DDBJ databases">
        <authorList>
            <person name="Liu Z.J."/>
            <person name="Shi F.L."/>
            <person name="Lu J.Q."/>
            <person name="Li M."/>
            <person name="Wang Z.L."/>
        </authorList>
    </citation>
    <scope>NUCLEOTIDE SEQUENCE [LARGE SCALE GENOMIC DNA]</scope>
    <source>
        <strain evidence="1 2">USNM 41457</strain>
    </source>
</reference>
<keyword evidence="2" id="KW-1185">Reference proteome</keyword>
<proteinExistence type="predicted"/>
<reference evidence="2" key="2">
    <citation type="submission" date="2015-07" db="EMBL/GenBank/DDBJ databases">
        <title>Contrasting host-pathogen interactions and genome evolution in two generalist and specialist microsporidian pathogens of mosquitoes.</title>
        <authorList>
            <consortium name="The Broad Institute Genomics Platform"/>
            <consortium name="The Broad Institute Genome Sequencing Center for Infectious Disease"/>
            <person name="Cuomo C.A."/>
            <person name="Sanscrainte N.D."/>
            <person name="Goldberg J.M."/>
            <person name="Heiman D."/>
            <person name="Young S."/>
            <person name="Zeng Q."/>
            <person name="Becnel J.J."/>
            <person name="Birren B.W."/>
        </authorList>
    </citation>
    <scope>NUCLEOTIDE SEQUENCE [LARGE SCALE GENOMIC DNA]</scope>
    <source>
        <strain evidence="2">USNM 41457</strain>
    </source>
</reference>
<dbReference type="HOGENOM" id="CLU_737755_0_0_1"/>
<accession>J9D6C6</accession>
<gene>
    <name evidence="1" type="ORF">EDEG_02308</name>
</gene>
<dbReference type="InParanoid" id="J9D6C6"/>
<protein>
    <submittedName>
        <fullName evidence="1">Uncharacterized protein</fullName>
    </submittedName>
</protein>
<comment type="caution">
    <text evidence="1">The sequence shown here is derived from an EMBL/GenBank/DDBJ whole genome shotgun (WGS) entry which is preliminary data.</text>
</comment>
<dbReference type="AlphaFoldDB" id="J9D6C6"/>
<dbReference type="Proteomes" id="UP000003163">
    <property type="component" value="Unassembled WGS sequence"/>
</dbReference>
<dbReference type="EMBL" id="AFBI03000040">
    <property type="protein sequence ID" value="EJW03351.1"/>
    <property type="molecule type" value="Genomic_DNA"/>
</dbReference>
<name>J9D6C6_EDHAE</name>
<dbReference type="OrthoDB" id="10663412at2759"/>